<evidence type="ECO:0000313" key="6">
    <source>
        <dbReference type="EMBL" id="RTE11228.1"/>
    </source>
</evidence>
<dbReference type="PRINTS" id="PR00039">
    <property type="entry name" value="HTHLYSR"/>
</dbReference>
<dbReference type="OrthoDB" id="9803735at2"/>
<keyword evidence="2" id="KW-0805">Transcription regulation</keyword>
<dbReference type="Pfam" id="PF00126">
    <property type="entry name" value="HTH_1"/>
    <property type="match status" value="1"/>
</dbReference>
<dbReference type="InterPro" id="IPR036388">
    <property type="entry name" value="WH-like_DNA-bd_sf"/>
</dbReference>
<comment type="caution">
    <text evidence="6">The sequence shown here is derived from an EMBL/GenBank/DDBJ whole genome shotgun (WGS) entry which is preliminary data.</text>
</comment>
<dbReference type="InterPro" id="IPR005119">
    <property type="entry name" value="LysR_subst-bd"/>
</dbReference>
<dbReference type="InterPro" id="IPR050950">
    <property type="entry name" value="HTH-type_LysR_regulators"/>
</dbReference>
<dbReference type="GO" id="GO:0005829">
    <property type="term" value="C:cytosol"/>
    <property type="evidence" value="ECO:0007669"/>
    <property type="project" value="TreeGrafter"/>
</dbReference>
<dbReference type="GO" id="GO:0003700">
    <property type="term" value="F:DNA-binding transcription factor activity"/>
    <property type="evidence" value="ECO:0007669"/>
    <property type="project" value="InterPro"/>
</dbReference>
<dbReference type="PANTHER" id="PTHR30419:SF8">
    <property type="entry name" value="NITROGEN ASSIMILATION TRANSCRIPTIONAL ACTIVATOR-RELATED"/>
    <property type="match status" value="1"/>
</dbReference>
<keyword evidence="3" id="KW-0238">DNA-binding</keyword>
<evidence type="ECO:0000256" key="1">
    <source>
        <dbReference type="ARBA" id="ARBA00009437"/>
    </source>
</evidence>
<feature type="domain" description="HTH lysR-type" evidence="5">
    <location>
        <begin position="1"/>
        <end position="58"/>
    </location>
</feature>
<evidence type="ECO:0000256" key="4">
    <source>
        <dbReference type="ARBA" id="ARBA00023163"/>
    </source>
</evidence>
<accession>A0A430JJM9</accession>
<evidence type="ECO:0000256" key="2">
    <source>
        <dbReference type="ARBA" id="ARBA00023015"/>
    </source>
</evidence>
<dbReference type="InterPro" id="IPR000847">
    <property type="entry name" value="LysR_HTH_N"/>
</dbReference>
<dbReference type="Pfam" id="PF03466">
    <property type="entry name" value="LysR_substrate"/>
    <property type="match status" value="1"/>
</dbReference>
<dbReference type="RefSeq" id="WP_126139679.1">
    <property type="nucleotide sequence ID" value="NZ_RXHU01000011.1"/>
</dbReference>
<dbReference type="AlphaFoldDB" id="A0A430JJM9"/>
<dbReference type="Gene3D" id="1.10.10.10">
    <property type="entry name" value="Winged helix-like DNA-binding domain superfamily/Winged helix DNA-binding domain"/>
    <property type="match status" value="1"/>
</dbReference>
<gene>
    <name evidence="6" type="ORF">EJQ19_02780</name>
</gene>
<evidence type="ECO:0000313" key="7">
    <source>
        <dbReference type="Proteomes" id="UP000276128"/>
    </source>
</evidence>
<dbReference type="InterPro" id="IPR036390">
    <property type="entry name" value="WH_DNA-bd_sf"/>
</dbReference>
<keyword evidence="4" id="KW-0804">Transcription</keyword>
<sequence>MELRVINYYLTVAREGSITKAAEALHVSQPNLSRQLKQLEDELGVTLFNRGNKKITLTNEGILFQQRANEIVSLVNKATHEFTQQKNSIGGTVSIGCVESTASPMLSKVLREFSARYPLVRYDLYSADGDDIREKLDKGIIDIGVLLEPIETAKYNYIHLPYVERWGLAMRRDDPLAQREAIGLQEVSSLPLILPRRMIVRNEVSSWFGFSEEQLQIFATHNLLTNALLLVEEKLGYIICVEGAHEIRGSKNTCFIPFSPERTTGHVCAWKKTQIFNPATQLLIQYVKDNEKA</sequence>
<dbReference type="CDD" id="cd05466">
    <property type="entry name" value="PBP2_LTTR_substrate"/>
    <property type="match status" value="1"/>
</dbReference>
<organism evidence="6 7">
    <name type="scientific">Paenibacillus whitsoniae</name>
    <dbReference type="NCBI Taxonomy" id="2496558"/>
    <lineage>
        <taxon>Bacteria</taxon>
        <taxon>Bacillati</taxon>
        <taxon>Bacillota</taxon>
        <taxon>Bacilli</taxon>
        <taxon>Bacillales</taxon>
        <taxon>Paenibacillaceae</taxon>
        <taxon>Paenibacillus</taxon>
    </lineage>
</organism>
<keyword evidence="7" id="KW-1185">Reference proteome</keyword>
<evidence type="ECO:0000256" key="3">
    <source>
        <dbReference type="ARBA" id="ARBA00023125"/>
    </source>
</evidence>
<dbReference type="EMBL" id="RXHU01000011">
    <property type="protein sequence ID" value="RTE11228.1"/>
    <property type="molecule type" value="Genomic_DNA"/>
</dbReference>
<dbReference type="SUPFAM" id="SSF53850">
    <property type="entry name" value="Periplasmic binding protein-like II"/>
    <property type="match status" value="1"/>
</dbReference>
<name>A0A430JJM9_9BACL</name>
<reference evidence="6 7" key="1">
    <citation type="submission" date="2018-12" db="EMBL/GenBank/DDBJ databases">
        <title>Bacillus ochoae sp. nov., Paenibacillus whitsoniae sp. nov., Paenibacillus spiritus sp. nov. Isolated from the Mars Exploration Rover during spacecraft assembly.</title>
        <authorList>
            <person name="Seuylemezian A."/>
            <person name="Vaishampayan P."/>
        </authorList>
    </citation>
    <scope>NUCLEOTIDE SEQUENCE [LARGE SCALE GENOMIC DNA]</scope>
    <source>
        <strain evidence="6 7">MER 54</strain>
    </source>
</reference>
<comment type="similarity">
    <text evidence="1">Belongs to the LysR transcriptional regulatory family.</text>
</comment>
<dbReference type="GO" id="GO:0003677">
    <property type="term" value="F:DNA binding"/>
    <property type="evidence" value="ECO:0007669"/>
    <property type="project" value="UniProtKB-KW"/>
</dbReference>
<dbReference type="SUPFAM" id="SSF46785">
    <property type="entry name" value="Winged helix' DNA-binding domain"/>
    <property type="match status" value="1"/>
</dbReference>
<dbReference type="FunFam" id="1.10.10.10:FF:000001">
    <property type="entry name" value="LysR family transcriptional regulator"/>
    <property type="match status" value="1"/>
</dbReference>
<proteinExistence type="inferred from homology"/>
<evidence type="ECO:0000259" key="5">
    <source>
        <dbReference type="PROSITE" id="PS50931"/>
    </source>
</evidence>
<dbReference type="PROSITE" id="PS50931">
    <property type="entry name" value="HTH_LYSR"/>
    <property type="match status" value="1"/>
</dbReference>
<dbReference type="Proteomes" id="UP000276128">
    <property type="component" value="Unassembled WGS sequence"/>
</dbReference>
<dbReference type="Gene3D" id="3.40.190.290">
    <property type="match status" value="1"/>
</dbReference>
<protein>
    <submittedName>
        <fullName evidence="6">LysR family transcriptional regulator</fullName>
    </submittedName>
</protein>
<dbReference type="PANTHER" id="PTHR30419">
    <property type="entry name" value="HTH-TYPE TRANSCRIPTIONAL REGULATOR YBHD"/>
    <property type="match status" value="1"/>
</dbReference>